<accession>A0AAW1IXT9</accession>
<name>A0AAW1IXT9_POPJA</name>
<dbReference type="Proteomes" id="UP001458880">
    <property type="component" value="Unassembled WGS sequence"/>
</dbReference>
<feature type="chain" id="PRO_5043373872" description="Peptidase S1 domain-containing protein" evidence="1">
    <location>
        <begin position="20"/>
        <end position="259"/>
    </location>
</feature>
<keyword evidence="1" id="KW-0732">Signal</keyword>
<keyword evidence="3" id="KW-1185">Reference proteome</keyword>
<organism evidence="2 3">
    <name type="scientific">Popillia japonica</name>
    <name type="common">Japanese beetle</name>
    <dbReference type="NCBI Taxonomy" id="7064"/>
    <lineage>
        <taxon>Eukaryota</taxon>
        <taxon>Metazoa</taxon>
        <taxon>Ecdysozoa</taxon>
        <taxon>Arthropoda</taxon>
        <taxon>Hexapoda</taxon>
        <taxon>Insecta</taxon>
        <taxon>Pterygota</taxon>
        <taxon>Neoptera</taxon>
        <taxon>Endopterygota</taxon>
        <taxon>Coleoptera</taxon>
        <taxon>Polyphaga</taxon>
        <taxon>Scarabaeiformia</taxon>
        <taxon>Scarabaeidae</taxon>
        <taxon>Rutelinae</taxon>
        <taxon>Popillia</taxon>
    </lineage>
</organism>
<gene>
    <name evidence="2" type="ORF">QE152_g33196</name>
</gene>
<dbReference type="AlphaFoldDB" id="A0AAW1IXT9"/>
<dbReference type="EMBL" id="JASPKY010000498">
    <property type="protein sequence ID" value="KAK9694913.1"/>
    <property type="molecule type" value="Genomic_DNA"/>
</dbReference>
<comment type="caution">
    <text evidence="2">The sequence shown here is derived from an EMBL/GenBank/DDBJ whole genome shotgun (WGS) entry which is preliminary data.</text>
</comment>
<protein>
    <recommendedName>
        <fullName evidence="4">Peptidase S1 domain-containing protein</fullName>
    </recommendedName>
</protein>
<evidence type="ECO:0000313" key="3">
    <source>
        <dbReference type="Proteomes" id="UP001458880"/>
    </source>
</evidence>
<reference evidence="2 3" key="1">
    <citation type="journal article" date="2024" name="BMC Genomics">
        <title>De novo assembly and annotation of Popillia japonica's genome with initial clues to its potential as an invasive pest.</title>
        <authorList>
            <person name="Cucini C."/>
            <person name="Boschi S."/>
            <person name="Funari R."/>
            <person name="Cardaioli E."/>
            <person name="Iannotti N."/>
            <person name="Marturano G."/>
            <person name="Paoli F."/>
            <person name="Bruttini M."/>
            <person name="Carapelli A."/>
            <person name="Frati F."/>
            <person name="Nardi F."/>
        </authorList>
    </citation>
    <scope>NUCLEOTIDE SEQUENCE [LARGE SCALE GENOMIC DNA]</scope>
    <source>
        <strain evidence="2">DMR45628</strain>
    </source>
</reference>
<sequence>MNVLYGILLLNLLLTPISGTACNSSFIGRWDDQEIWVYCTGAIVRVPGYHHHMVIANYECLKHYQHYAQIRLVKCVKQNGLMTGDVTHLEVRDNFILMSASPLFINATEYIEFYSRGDERSSHLVYLHRFTLRQLAVQVHPRPPEKRPFLEDKFCMDGHTSYDNYNNFSINGLKCYKQEKSIQQETCQLNRGYLVVNYKLNVLFGIGLPMGECHNSFNARYIRYINLTGIVQYQYYSAFPKITISYTCMVVAFSAVVVL</sequence>
<evidence type="ECO:0000313" key="2">
    <source>
        <dbReference type="EMBL" id="KAK9694913.1"/>
    </source>
</evidence>
<feature type="signal peptide" evidence="1">
    <location>
        <begin position="1"/>
        <end position="19"/>
    </location>
</feature>
<evidence type="ECO:0008006" key="4">
    <source>
        <dbReference type="Google" id="ProtNLM"/>
    </source>
</evidence>
<proteinExistence type="predicted"/>
<evidence type="ECO:0000256" key="1">
    <source>
        <dbReference type="SAM" id="SignalP"/>
    </source>
</evidence>